<evidence type="ECO:0000256" key="5">
    <source>
        <dbReference type="ARBA" id="ARBA00022989"/>
    </source>
</evidence>
<feature type="transmembrane region" description="Helical" evidence="7">
    <location>
        <begin position="294"/>
        <end position="313"/>
    </location>
</feature>
<comment type="similarity">
    <text evidence="2">Belongs to the major facilitator superfamily.</text>
</comment>
<feature type="domain" description="Major facilitator superfamily (MFS) profile" evidence="8">
    <location>
        <begin position="13"/>
        <end position="406"/>
    </location>
</feature>
<name>A0A919P314_9CELL</name>
<comment type="caution">
    <text evidence="9">The sequence shown here is derived from an EMBL/GenBank/DDBJ whole genome shotgun (WGS) entry which is preliminary data.</text>
</comment>
<evidence type="ECO:0000256" key="3">
    <source>
        <dbReference type="ARBA" id="ARBA00022448"/>
    </source>
</evidence>
<keyword evidence="5 7" id="KW-1133">Transmembrane helix</keyword>
<dbReference type="InterPro" id="IPR036259">
    <property type="entry name" value="MFS_trans_sf"/>
</dbReference>
<evidence type="ECO:0000313" key="9">
    <source>
        <dbReference type="EMBL" id="GIG20968.1"/>
    </source>
</evidence>
<feature type="transmembrane region" description="Helical" evidence="7">
    <location>
        <begin position="49"/>
        <end position="71"/>
    </location>
</feature>
<feature type="transmembrane region" description="Helical" evidence="7">
    <location>
        <begin position="381"/>
        <end position="400"/>
    </location>
</feature>
<dbReference type="InterPro" id="IPR051788">
    <property type="entry name" value="MFS_Transporter"/>
</dbReference>
<feature type="transmembrane region" description="Helical" evidence="7">
    <location>
        <begin position="261"/>
        <end position="282"/>
    </location>
</feature>
<dbReference type="GO" id="GO:0022857">
    <property type="term" value="F:transmembrane transporter activity"/>
    <property type="evidence" value="ECO:0007669"/>
    <property type="project" value="InterPro"/>
</dbReference>
<evidence type="ECO:0000313" key="10">
    <source>
        <dbReference type="Proteomes" id="UP000632740"/>
    </source>
</evidence>
<dbReference type="EMBL" id="BONK01000005">
    <property type="protein sequence ID" value="GIG20968.1"/>
    <property type="molecule type" value="Genomic_DNA"/>
</dbReference>
<evidence type="ECO:0000256" key="6">
    <source>
        <dbReference type="ARBA" id="ARBA00023136"/>
    </source>
</evidence>
<feature type="transmembrane region" description="Helical" evidence="7">
    <location>
        <begin position="108"/>
        <end position="128"/>
    </location>
</feature>
<protein>
    <recommendedName>
        <fullName evidence="8">Major facilitator superfamily (MFS) profile domain-containing protein</fullName>
    </recommendedName>
</protein>
<dbReference type="PANTHER" id="PTHR23514:SF3">
    <property type="entry name" value="BYPASS OF STOP CODON PROTEIN 6"/>
    <property type="match status" value="1"/>
</dbReference>
<evidence type="ECO:0000259" key="8">
    <source>
        <dbReference type="PROSITE" id="PS50850"/>
    </source>
</evidence>
<evidence type="ECO:0000256" key="4">
    <source>
        <dbReference type="ARBA" id="ARBA00022692"/>
    </source>
</evidence>
<dbReference type="PROSITE" id="PS50850">
    <property type="entry name" value="MFS"/>
    <property type="match status" value="1"/>
</dbReference>
<dbReference type="AlphaFoldDB" id="A0A919P314"/>
<dbReference type="Pfam" id="PF07690">
    <property type="entry name" value="MFS_1"/>
    <property type="match status" value="1"/>
</dbReference>
<evidence type="ECO:0000256" key="2">
    <source>
        <dbReference type="ARBA" id="ARBA00008335"/>
    </source>
</evidence>
<proteinExistence type="inferred from homology"/>
<dbReference type="InterPro" id="IPR011701">
    <property type="entry name" value="MFS"/>
</dbReference>
<dbReference type="GO" id="GO:0005886">
    <property type="term" value="C:plasma membrane"/>
    <property type="evidence" value="ECO:0007669"/>
    <property type="project" value="UniProtKB-SubCell"/>
</dbReference>
<sequence>MAPPTPRLRRDRLTVTLYGSFIVWGWLLYSFNPSVPLLADDLGISSAQAGLHGTAMALGGIVAAFVAPWLVRSRGRRAALVSSCLLIAVSVVAMLGAAGLAWSLTAMLFLSLGGNVAIAAAQPGLVAHHGPAASAAVTEANGVGASVGLVGPLAVGAAVALGWGWRPAVAVTAVLAVASALLYARLPVGGAMTPPRARGPEADEVVALVVDLPVAAPVPPPRRRARVPAWCFLAALVAGVALEFATTYWSTDLVREQTGAGAGIAAATTAGLVLGMAVIRFVVGPVSLRVSPALLLAGSFLVSILGWAVLWTATSPGVAIAGLVVAGLGYGAQYPLSISLLLATAPGSGDRAQGRATFAGSVAVGVAPFALGALADAVGAHQAFLVVPVIAVLGALAAAAGGRLQRADRAAEADVTPVPDRVR</sequence>
<evidence type="ECO:0000256" key="1">
    <source>
        <dbReference type="ARBA" id="ARBA00004651"/>
    </source>
</evidence>
<comment type="subcellular location">
    <subcellularLocation>
        <location evidence="1">Cell membrane</location>
        <topology evidence="1">Multi-pass membrane protein</topology>
    </subcellularLocation>
</comment>
<keyword evidence="10" id="KW-1185">Reference proteome</keyword>
<keyword evidence="6 7" id="KW-0472">Membrane</keyword>
<feature type="transmembrane region" description="Helical" evidence="7">
    <location>
        <begin position="169"/>
        <end position="188"/>
    </location>
</feature>
<feature type="transmembrane region" description="Helical" evidence="7">
    <location>
        <begin position="140"/>
        <end position="163"/>
    </location>
</feature>
<dbReference type="InterPro" id="IPR020846">
    <property type="entry name" value="MFS_dom"/>
</dbReference>
<dbReference type="SUPFAM" id="SSF103473">
    <property type="entry name" value="MFS general substrate transporter"/>
    <property type="match status" value="1"/>
</dbReference>
<feature type="transmembrane region" description="Helical" evidence="7">
    <location>
        <begin position="319"/>
        <end position="344"/>
    </location>
</feature>
<accession>A0A919P314</accession>
<gene>
    <name evidence="9" type="ORF">Cch01nite_16920</name>
</gene>
<feature type="transmembrane region" description="Helical" evidence="7">
    <location>
        <begin position="12"/>
        <end position="29"/>
    </location>
</feature>
<keyword evidence="3" id="KW-0813">Transport</keyword>
<dbReference type="Proteomes" id="UP000632740">
    <property type="component" value="Unassembled WGS sequence"/>
</dbReference>
<feature type="transmembrane region" description="Helical" evidence="7">
    <location>
        <begin position="78"/>
        <end position="102"/>
    </location>
</feature>
<feature type="transmembrane region" description="Helical" evidence="7">
    <location>
        <begin position="356"/>
        <end position="375"/>
    </location>
</feature>
<dbReference type="RefSeq" id="WP_203751352.1">
    <property type="nucleotide sequence ID" value="NZ_BONK01000005.1"/>
</dbReference>
<organism evidence="9 10">
    <name type="scientific">Cellulomonas chitinilytica</name>
    <dbReference type="NCBI Taxonomy" id="398759"/>
    <lineage>
        <taxon>Bacteria</taxon>
        <taxon>Bacillati</taxon>
        <taxon>Actinomycetota</taxon>
        <taxon>Actinomycetes</taxon>
        <taxon>Micrococcales</taxon>
        <taxon>Cellulomonadaceae</taxon>
        <taxon>Cellulomonas</taxon>
    </lineage>
</organism>
<evidence type="ECO:0000256" key="7">
    <source>
        <dbReference type="SAM" id="Phobius"/>
    </source>
</evidence>
<reference evidence="9" key="1">
    <citation type="submission" date="2021-01" db="EMBL/GenBank/DDBJ databases">
        <title>Whole genome shotgun sequence of Cellulomonas chitinilytica NBRC 110799.</title>
        <authorList>
            <person name="Komaki H."/>
            <person name="Tamura T."/>
        </authorList>
    </citation>
    <scope>NUCLEOTIDE SEQUENCE</scope>
    <source>
        <strain evidence="9">NBRC 110799</strain>
    </source>
</reference>
<dbReference type="Gene3D" id="1.20.1250.20">
    <property type="entry name" value="MFS general substrate transporter like domains"/>
    <property type="match status" value="2"/>
</dbReference>
<dbReference type="PANTHER" id="PTHR23514">
    <property type="entry name" value="BYPASS OF STOP CODON PROTEIN 6"/>
    <property type="match status" value="1"/>
</dbReference>
<keyword evidence="4 7" id="KW-0812">Transmembrane</keyword>
<feature type="transmembrane region" description="Helical" evidence="7">
    <location>
        <begin position="229"/>
        <end position="249"/>
    </location>
</feature>